<gene>
    <name evidence="5" type="ORF">PUV54_03400</name>
</gene>
<dbReference type="PANTHER" id="PTHR46796:SF6">
    <property type="entry name" value="ARAC SUBFAMILY"/>
    <property type="match status" value="1"/>
</dbReference>
<dbReference type="Gene3D" id="1.10.10.60">
    <property type="entry name" value="Homeodomain-like"/>
    <property type="match status" value="2"/>
</dbReference>
<keyword evidence="2" id="KW-0238">DNA-binding</keyword>
<dbReference type="InterPro" id="IPR018060">
    <property type="entry name" value="HTH_AraC"/>
</dbReference>
<organism evidence="5 6">
    <name type="scientific">Hyphococcus flavus</name>
    <dbReference type="NCBI Taxonomy" id="1866326"/>
    <lineage>
        <taxon>Bacteria</taxon>
        <taxon>Pseudomonadati</taxon>
        <taxon>Pseudomonadota</taxon>
        <taxon>Alphaproteobacteria</taxon>
        <taxon>Parvularculales</taxon>
        <taxon>Parvularculaceae</taxon>
        <taxon>Hyphococcus</taxon>
    </lineage>
</organism>
<dbReference type="SUPFAM" id="SSF46689">
    <property type="entry name" value="Homeodomain-like"/>
    <property type="match status" value="2"/>
</dbReference>
<keyword evidence="6" id="KW-1185">Reference proteome</keyword>
<name>A0AAE9ZFZ6_9PROT</name>
<evidence type="ECO:0000313" key="5">
    <source>
        <dbReference type="EMBL" id="WDI32238.1"/>
    </source>
</evidence>
<dbReference type="AlphaFoldDB" id="A0AAE9ZFZ6"/>
<dbReference type="Pfam" id="PF12833">
    <property type="entry name" value="HTH_18"/>
    <property type="match status" value="1"/>
</dbReference>
<evidence type="ECO:0000313" key="6">
    <source>
        <dbReference type="Proteomes" id="UP001214043"/>
    </source>
</evidence>
<protein>
    <submittedName>
        <fullName evidence="5">Helix-turn-helix transcriptional regulator</fullName>
    </submittedName>
</protein>
<dbReference type="InterPro" id="IPR050204">
    <property type="entry name" value="AraC_XylS_family_regulators"/>
</dbReference>
<evidence type="ECO:0000256" key="2">
    <source>
        <dbReference type="ARBA" id="ARBA00023125"/>
    </source>
</evidence>
<proteinExistence type="predicted"/>
<dbReference type="GO" id="GO:0043565">
    <property type="term" value="F:sequence-specific DNA binding"/>
    <property type="evidence" value="ECO:0007669"/>
    <property type="project" value="InterPro"/>
</dbReference>
<evidence type="ECO:0000256" key="1">
    <source>
        <dbReference type="ARBA" id="ARBA00023015"/>
    </source>
</evidence>
<dbReference type="Proteomes" id="UP001214043">
    <property type="component" value="Chromosome"/>
</dbReference>
<dbReference type="EMBL" id="CP118166">
    <property type="protein sequence ID" value="WDI32238.1"/>
    <property type="molecule type" value="Genomic_DNA"/>
</dbReference>
<sequence length="298" mass="33738">MLLLTKTPSAESGLENYYERQAREGMVHSSMMCGERFELADNYNEDWASPAITWAAGGKEQYLFSNSDTITVRSAGALIIAREARYAYAASNENFRSNMITFPRWVVEAAKHDALDPIKRNDTTLATALFLPDDTTQSRMNTIASRCAHGFDDESWYMEQIALLYSELIDHQDMRIASRDKINATKKSTRAELARRVERAHHYMLEAFHNTHLDINELSKAACLSPYHLIRVFKAVTGQTPMRRLAAIRMEAALRLLQYTAMKTAKVANAVGYSDRTAFFKAFKSHYGCAPSAIDRIN</sequence>
<dbReference type="GO" id="GO:0003700">
    <property type="term" value="F:DNA-binding transcription factor activity"/>
    <property type="evidence" value="ECO:0007669"/>
    <property type="project" value="InterPro"/>
</dbReference>
<dbReference type="KEGG" id="hfl:PUV54_03400"/>
<dbReference type="InterPro" id="IPR009057">
    <property type="entry name" value="Homeodomain-like_sf"/>
</dbReference>
<feature type="domain" description="HTH araC/xylS-type" evidence="4">
    <location>
        <begin position="198"/>
        <end position="297"/>
    </location>
</feature>
<accession>A0AAE9ZFZ6</accession>
<reference evidence="5" key="1">
    <citation type="submission" date="2023-02" db="EMBL/GenBank/DDBJ databases">
        <title>Genome sequence of Hyphococcus flavus.</title>
        <authorList>
            <person name="Rong J.-C."/>
            <person name="Zhao Q."/>
            <person name="Yi M."/>
            <person name="Wu J.-Y."/>
        </authorList>
    </citation>
    <scope>NUCLEOTIDE SEQUENCE</scope>
    <source>
        <strain evidence="5">MCCC 1K03223</strain>
    </source>
</reference>
<dbReference type="RefSeq" id="WP_274494155.1">
    <property type="nucleotide sequence ID" value="NZ_CP118166.1"/>
</dbReference>
<evidence type="ECO:0000259" key="4">
    <source>
        <dbReference type="PROSITE" id="PS01124"/>
    </source>
</evidence>
<dbReference type="PROSITE" id="PS01124">
    <property type="entry name" value="HTH_ARAC_FAMILY_2"/>
    <property type="match status" value="1"/>
</dbReference>
<dbReference type="SMART" id="SM00342">
    <property type="entry name" value="HTH_ARAC"/>
    <property type="match status" value="1"/>
</dbReference>
<keyword evidence="1" id="KW-0805">Transcription regulation</keyword>
<dbReference type="PANTHER" id="PTHR46796">
    <property type="entry name" value="HTH-TYPE TRANSCRIPTIONAL ACTIVATOR RHAS-RELATED"/>
    <property type="match status" value="1"/>
</dbReference>
<keyword evidence="3" id="KW-0804">Transcription</keyword>
<evidence type="ECO:0000256" key="3">
    <source>
        <dbReference type="ARBA" id="ARBA00023163"/>
    </source>
</evidence>